<protein>
    <submittedName>
        <fullName evidence="1">Major capsid protein</fullName>
    </submittedName>
</protein>
<name>A0A859FAH9_9BACI</name>
<evidence type="ECO:0000313" key="2">
    <source>
        <dbReference type="Proteomes" id="UP000318138"/>
    </source>
</evidence>
<dbReference type="Proteomes" id="UP000318138">
    <property type="component" value="Chromosome"/>
</dbReference>
<dbReference type="InterPro" id="IPR005564">
    <property type="entry name" value="Major_capsid_GpE"/>
</dbReference>
<dbReference type="KEGG" id="psua:FLK61_26170"/>
<dbReference type="AlphaFoldDB" id="A0A859FAH9"/>
<dbReference type="Gene3D" id="3.15.30.10">
    <property type="entry name" value="putative capsid protein of prophage domain like"/>
    <property type="match status" value="1"/>
</dbReference>
<sequence>MNMYDTRTMLEAIEQLKPVNTFLKDTFFPTPKTFDTAAVEVDYRKGKRKLAPFVSDRVAGKVVDREGFTTHLFEPATIKPVRTIQSIDLMKRSMGENVYGARSPQERAQEILANDITDLDEMITRREEWMAAQVLFEGKVDIVGEGVNKTMNFDFTNKETLSGTDLWTHADSDPLKDLKDTRRKIMISSGISPNTVIFSSDVVDDFVNHPKVSGLLNNRRITIGQIDPMAMPNGVTYIGNITELGCDIYTYDEFYYDEETQEDKSLVPDGTVMMGSTNSKSTMAYGAITIADTSNNTFSVVESTRVPVSFVQVDPAARFLQIHSKPLPIPHEVNSWAILKVK</sequence>
<evidence type="ECO:0000313" key="1">
    <source>
        <dbReference type="EMBL" id="QKS70249.1"/>
    </source>
</evidence>
<keyword evidence="2" id="KW-1185">Reference proteome</keyword>
<accession>A0A859FAH9</accession>
<dbReference type="Gene3D" id="3.30.1930.10">
    <property type="entry name" value="capsid protein of prophage domain"/>
    <property type="match status" value="1"/>
</dbReference>
<dbReference type="HAMAP" id="MF_04133">
    <property type="entry name" value="CAPSID_LAMBDA"/>
    <property type="match status" value="1"/>
</dbReference>
<reference evidence="2" key="1">
    <citation type="submission" date="2019-07" db="EMBL/GenBank/DDBJ databases">
        <title>Bacillus alkalisoli sp. nov. isolated from saline soil.</title>
        <authorList>
            <person name="Sun J.-Q."/>
            <person name="Xu L."/>
        </authorList>
    </citation>
    <scope>NUCLEOTIDE SEQUENCE [LARGE SCALE GENOMIC DNA]</scope>
    <source>
        <strain evidence="2">M4U3P1</strain>
    </source>
</reference>
<dbReference type="EMBL" id="CP041372">
    <property type="protein sequence ID" value="QKS70249.1"/>
    <property type="molecule type" value="Genomic_DNA"/>
</dbReference>
<gene>
    <name evidence="1" type="ORF">FLK61_26170</name>
</gene>
<dbReference type="Pfam" id="PF03864">
    <property type="entry name" value="Phage_cap_E"/>
    <property type="match status" value="1"/>
</dbReference>
<dbReference type="RefSeq" id="WP_176008289.1">
    <property type="nucleotide sequence ID" value="NZ_CP041372.2"/>
</dbReference>
<proteinExistence type="inferred from homology"/>
<organism evidence="1 2">
    <name type="scientific">Paenalkalicoccus suaedae</name>
    <dbReference type="NCBI Taxonomy" id="2592382"/>
    <lineage>
        <taxon>Bacteria</taxon>
        <taxon>Bacillati</taxon>
        <taxon>Bacillota</taxon>
        <taxon>Bacilli</taxon>
        <taxon>Bacillales</taxon>
        <taxon>Bacillaceae</taxon>
        <taxon>Paenalkalicoccus</taxon>
    </lineage>
</organism>